<evidence type="ECO:0000313" key="1">
    <source>
        <dbReference type="EMBL" id="GAF91727.1"/>
    </source>
</evidence>
<dbReference type="EMBL" id="BARS01015552">
    <property type="protein sequence ID" value="GAF91727.1"/>
    <property type="molecule type" value="Genomic_DNA"/>
</dbReference>
<protein>
    <submittedName>
        <fullName evidence="1">Uncharacterized protein</fullName>
    </submittedName>
</protein>
<organism evidence="1">
    <name type="scientific">marine sediment metagenome</name>
    <dbReference type="NCBI Taxonomy" id="412755"/>
    <lineage>
        <taxon>unclassified sequences</taxon>
        <taxon>metagenomes</taxon>
        <taxon>ecological metagenomes</taxon>
    </lineage>
</organism>
<gene>
    <name evidence="1" type="ORF">S01H1_25711</name>
</gene>
<comment type="caution">
    <text evidence="1">The sequence shown here is derived from an EMBL/GenBank/DDBJ whole genome shotgun (WGS) entry which is preliminary data.</text>
</comment>
<proteinExistence type="predicted"/>
<sequence length="52" mass="5730">AGGYLYGKKTGGGSIAGCSERMKRVDGLLRAIDTDTIEEYHDLQDKRKRATK</sequence>
<feature type="non-terminal residue" evidence="1">
    <location>
        <position position="1"/>
    </location>
</feature>
<reference evidence="1" key="1">
    <citation type="journal article" date="2014" name="Front. Microbiol.">
        <title>High frequency of phylogenetically diverse reductive dehalogenase-homologous genes in deep subseafloor sedimentary metagenomes.</title>
        <authorList>
            <person name="Kawai M."/>
            <person name="Futagami T."/>
            <person name="Toyoda A."/>
            <person name="Takaki Y."/>
            <person name="Nishi S."/>
            <person name="Hori S."/>
            <person name="Arai W."/>
            <person name="Tsubouchi T."/>
            <person name="Morono Y."/>
            <person name="Uchiyama I."/>
            <person name="Ito T."/>
            <person name="Fujiyama A."/>
            <person name="Inagaki F."/>
            <person name="Takami H."/>
        </authorList>
    </citation>
    <scope>NUCLEOTIDE SEQUENCE</scope>
    <source>
        <strain evidence="1">Expedition CK06-06</strain>
    </source>
</reference>
<accession>X0TU80</accession>
<name>X0TU80_9ZZZZ</name>
<dbReference type="AlphaFoldDB" id="X0TU80"/>